<keyword evidence="5" id="KW-0276">Fatty acid metabolism</keyword>
<feature type="compositionally biased region" description="Basic and acidic residues" evidence="11">
    <location>
        <begin position="626"/>
        <end position="643"/>
    </location>
</feature>
<evidence type="ECO:0000256" key="8">
    <source>
        <dbReference type="ARBA" id="ARBA00023239"/>
    </source>
</evidence>
<dbReference type="STRING" id="30522.A0A4W2CWS8"/>
<feature type="compositionally biased region" description="Basic and acidic residues" evidence="11">
    <location>
        <begin position="765"/>
        <end position="783"/>
    </location>
</feature>
<dbReference type="GO" id="GO:0004300">
    <property type="term" value="F:enoyl-CoA hydratase activity"/>
    <property type="evidence" value="ECO:0007669"/>
    <property type="project" value="UniProtKB-EC"/>
</dbReference>
<comment type="similarity">
    <text evidence="2">In the central section; belongs to the 3-hydroxyacyl-CoA dehydrogenase family.</text>
</comment>
<evidence type="ECO:0000256" key="3">
    <source>
        <dbReference type="ARBA" id="ARBA00008750"/>
    </source>
</evidence>
<feature type="region of interest" description="Disordered" evidence="11">
    <location>
        <begin position="702"/>
        <end position="783"/>
    </location>
</feature>
<dbReference type="EC" id="4.2.1.17" evidence="4"/>
<dbReference type="SUPFAM" id="SSF51735">
    <property type="entry name" value="NAD(P)-binding Rossmann-fold domains"/>
    <property type="match status" value="1"/>
</dbReference>
<dbReference type="Pfam" id="PF02737">
    <property type="entry name" value="3HCDH_N"/>
    <property type="match status" value="1"/>
</dbReference>
<dbReference type="InterPro" id="IPR029045">
    <property type="entry name" value="ClpP/crotonase-like_dom_sf"/>
</dbReference>
<evidence type="ECO:0000313" key="13">
    <source>
        <dbReference type="Ensembl" id="ENSBIXP00000017872.1"/>
    </source>
</evidence>
<accession>A0A4W2CWS8</accession>
<dbReference type="GO" id="GO:0016509">
    <property type="term" value="F:long-chain (3S)-3-hydroxyacyl-CoA dehydrogenase (NAD+) activity"/>
    <property type="evidence" value="ECO:0007669"/>
    <property type="project" value="TreeGrafter"/>
</dbReference>
<evidence type="ECO:0000259" key="12">
    <source>
        <dbReference type="Pfam" id="PF02737"/>
    </source>
</evidence>
<dbReference type="PANTHER" id="PTHR43612:SF3">
    <property type="entry name" value="TRIFUNCTIONAL ENZYME SUBUNIT ALPHA, MITOCHONDRIAL"/>
    <property type="match status" value="1"/>
</dbReference>
<dbReference type="SUPFAM" id="SSF52096">
    <property type="entry name" value="ClpP/crotonase"/>
    <property type="match status" value="1"/>
</dbReference>
<dbReference type="Proteomes" id="UP000314981">
    <property type="component" value="Chromosome 11"/>
</dbReference>
<dbReference type="Pfam" id="PF00378">
    <property type="entry name" value="ECH_1"/>
    <property type="match status" value="1"/>
</dbReference>
<organism evidence="13 14">
    <name type="scientific">Bos indicus x Bos taurus</name>
    <name type="common">Hybrid cattle</name>
    <dbReference type="NCBI Taxonomy" id="30522"/>
    <lineage>
        <taxon>Eukaryota</taxon>
        <taxon>Metazoa</taxon>
        <taxon>Chordata</taxon>
        <taxon>Craniata</taxon>
        <taxon>Vertebrata</taxon>
        <taxon>Euteleostomi</taxon>
        <taxon>Mammalia</taxon>
        <taxon>Eutheria</taxon>
        <taxon>Laurasiatheria</taxon>
        <taxon>Artiodactyla</taxon>
        <taxon>Ruminantia</taxon>
        <taxon>Pecora</taxon>
        <taxon>Bovidae</taxon>
        <taxon>Bovinae</taxon>
        <taxon>Bos</taxon>
    </lineage>
</organism>
<name>A0A4W2CWS8_BOBOX</name>
<evidence type="ECO:0000256" key="9">
    <source>
        <dbReference type="ARBA" id="ARBA00023268"/>
    </source>
</evidence>
<feature type="region of interest" description="Disordered" evidence="11">
    <location>
        <begin position="526"/>
        <end position="670"/>
    </location>
</feature>
<dbReference type="FunFam" id="3.90.226.10:FF:000011">
    <property type="entry name" value="Fatty acid oxidation complex subunit alpha"/>
    <property type="match status" value="1"/>
</dbReference>
<keyword evidence="8" id="KW-0456">Lyase</keyword>
<reference evidence="13" key="2">
    <citation type="submission" date="2025-08" db="UniProtKB">
        <authorList>
            <consortium name="Ensembl"/>
        </authorList>
    </citation>
    <scope>IDENTIFICATION</scope>
</reference>
<dbReference type="PANTHER" id="PTHR43612">
    <property type="entry name" value="TRIFUNCTIONAL ENZYME SUBUNIT ALPHA"/>
    <property type="match status" value="1"/>
</dbReference>
<keyword evidence="6" id="KW-0520">NAD</keyword>
<evidence type="ECO:0000256" key="2">
    <source>
        <dbReference type="ARBA" id="ARBA00007005"/>
    </source>
</evidence>
<dbReference type="GO" id="GO:0016507">
    <property type="term" value="C:mitochondrial fatty acid beta-oxidation multienzyme complex"/>
    <property type="evidence" value="ECO:0007669"/>
    <property type="project" value="TreeGrafter"/>
</dbReference>
<dbReference type="Gene3D" id="3.40.50.720">
    <property type="entry name" value="NAD(P)-binding Rossmann-like Domain"/>
    <property type="match status" value="1"/>
</dbReference>
<dbReference type="Ensembl" id="ENSBIXT00000030602.1">
    <property type="protein sequence ID" value="ENSBIXP00000017872.1"/>
    <property type="gene ID" value="ENSBIXG00000021787.1"/>
</dbReference>
<evidence type="ECO:0000313" key="14">
    <source>
        <dbReference type="Proteomes" id="UP000314981"/>
    </source>
</evidence>
<keyword evidence="7" id="KW-0443">Lipid metabolism</keyword>
<reference evidence="13 14" key="1">
    <citation type="submission" date="2018-11" db="EMBL/GenBank/DDBJ databases">
        <title>Haplotype-resolved cattle genomes.</title>
        <authorList>
            <person name="Low W.Y."/>
            <person name="Tearle R."/>
            <person name="Bickhart D.M."/>
            <person name="Rosen B.D."/>
            <person name="Koren S."/>
            <person name="Rhie A."/>
            <person name="Hiendleder S."/>
            <person name="Phillippy A.M."/>
            <person name="Smith T.P.L."/>
            <person name="Williams J.L."/>
        </authorList>
    </citation>
    <scope>NUCLEOTIDE SEQUENCE [LARGE SCALE GENOMIC DNA]</scope>
</reference>
<comment type="similarity">
    <text evidence="3">In the N-terminal section; belongs to the enoyl-CoA hydratase/isomerase family.</text>
</comment>
<dbReference type="FunFam" id="3.40.50.720:FF:001420">
    <property type="entry name" value="Zgc:158138 protein"/>
    <property type="match status" value="1"/>
</dbReference>
<feature type="compositionally biased region" description="Basic and acidic residues" evidence="11">
    <location>
        <begin position="746"/>
        <end position="758"/>
    </location>
</feature>
<feature type="compositionally biased region" description="Basic residues" evidence="11">
    <location>
        <begin position="575"/>
        <end position="584"/>
    </location>
</feature>
<evidence type="ECO:0000256" key="1">
    <source>
        <dbReference type="ARBA" id="ARBA00005005"/>
    </source>
</evidence>
<dbReference type="GO" id="GO:0070403">
    <property type="term" value="F:NAD+ binding"/>
    <property type="evidence" value="ECO:0007669"/>
    <property type="project" value="InterPro"/>
</dbReference>
<evidence type="ECO:0000256" key="5">
    <source>
        <dbReference type="ARBA" id="ARBA00022832"/>
    </source>
</evidence>
<feature type="compositionally biased region" description="Low complexity" evidence="11">
    <location>
        <begin position="644"/>
        <end position="656"/>
    </location>
</feature>
<evidence type="ECO:0000256" key="7">
    <source>
        <dbReference type="ARBA" id="ARBA00023098"/>
    </source>
</evidence>
<dbReference type="InterPro" id="IPR001753">
    <property type="entry name" value="Enoyl-CoA_hydra/iso"/>
</dbReference>
<sequence length="783" mass="84132">MVASRAIGSLSRFTASRTLRCSGYICRSFTRSSALLTRTHINYGVRGDVAVIRINSPNSKVNTLSQELHSEFMEVMNEVWSSSQIRSAVLISTKPGCFIAGADLNMLNSCTTSQEVTQISQEAQKMFEKLEKSTKPVVAAINGSCLGGGLELAISCQYRIATKDKKTVLGSPEVLLGILPGAGATQRLPKMVGIPAAFDMMLTGRGIRADRAKKMGLVDQLVEPLGPGVKPPEERTIEYLEEVAITFAKGLADKKITPKRDKGLVEKLTSYALSIPFVRQQIYKKVEEKVRKQTKGLYPAPLKIIDVVKTGIEQGSNAGYLSESQTFGELAMTKESKALMGLYRGQTQCKKNKFGAPQKEVKQLAVLGAGLMGAGIAQVSVDKGLQTILKDTTLPALGRGQQQVFKGLNDKVKKKTLTSFERDAMFSNLIGQLDYRGFEKADMVIEAVFEDLNLKHRVLKEAEAVIPDHCVFASNTSALPIGGVEGIIRKTKKDAGLPHSRVPDQEQLEKQVVRLLRHWEERLRLSPPAAPRDRSLSLRANSSSLGRSQAGGPGGSVGKRTAREGAGDLGTASSRKPRRWRRPVPPRAATAAPQPLPAAPPGSGESVGTKWPPLPPQGCSAGTLRRASEQARPSRERGGREDSLSLPSSSSALGRSEVSEGRPGADELSYIATGNRAAPARATFSPCPLTPACALPETHARTYARPPLGPSSCGPPLRTRARGSAGPLGAESEARSGSPSLNLRPGGDERGVGRERARPRARSLRPPDRVRRPDEHAPRGGAV</sequence>
<proteinExistence type="inferred from homology"/>
<dbReference type="InterPro" id="IPR018376">
    <property type="entry name" value="Enoyl-CoA_hyd/isom_CS"/>
</dbReference>
<keyword evidence="14" id="KW-1185">Reference proteome</keyword>
<dbReference type="InterPro" id="IPR050136">
    <property type="entry name" value="FA_oxidation_alpha_subunit"/>
</dbReference>
<evidence type="ECO:0000256" key="4">
    <source>
        <dbReference type="ARBA" id="ARBA00012076"/>
    </source>
</evidence>
<evidence type="ECO:0000256" key="6">
    <source>
        <dbReference type="ARBA" id="ARBA00023027"/>
    </source>
</evidence>
<dbReference type="InterPro" id="IPR036291">
    <property type="entry name" value="NAD(P)-bd_dom_sf"/>
</dbReference>
<feature type="compositionally biased region" description="Low complexity" evidence="11">
    <location>
        <begin position="537"/>
        <end position="548"/>
    </location>
</feature>
<dbReference type="AlphaFoldDB" id="A0A4W2CWS8"/>
<evidence type="ECO:0000256" key="10">
    <source>
        <dbReference type="RuleBase" id="RU003707"/>
    </source>
</evidence>
<dbReference type="InterPro" id="IPR006176">
    <property type="entry name" value="3-OHacyl-CoA_DH_NAD-bd"/>
</dbReference>
<dbReference type="CDD" id="cd06558">
    <property type="entry name" value="crotonase-like"/>
    <property type="match status" value="1"/>
</dbReference>
<dbReference type="Gene3D" id="3.90.226.10">
    <property type="entry name" value="2-enoyl-CoA Hydratase, Chain A, domain 1"/>
    <property type="match status" value="1"/>
</dbReference>
<comment type="similarity">
    <text evidence="10">Belongs to the enoyl-CoA hydratase/isomerase family.</text>
</comment>
<dbReference type="PROSITE" id="PS00166">
    <property type="entry name" value="ENOYL_COA_HYDRATASE"/>
    <property type="match status" value="1"/>
</dbReference>
<comment type="pathway">
    <text evidence="1">Lipid metabolism; fatty acid beta-oxidation.</text>
</comment>
<feature type="domain" description="3-hydroxyacyl-CoA dehydrogenase NAD binding" evidence="12">
    <location>
        <begin position="364"/>
        <end position="488"/>
    </location>
</feature>
<dbReference type="GO" id="GO:0006635">
    <property type="term" value="P:fatty acid beta-oxidation"/>
    <property type="evidence" value="ECO:0007669"/>
    <property type="project" value="TreeGrafter"/>
</dbReference>
<reference evidence="13" key="3">
    <citation type="submission" date="2025-09" db="UniProtKB">
        <authorList>
            <consortium name="Ensembl"/>
        </authorList>
    </citation>
    <scope>IDENTIFICATION</scope>
</reference>
<keyword evidence="9" id="KW-0511">Multifunctional enzyme</keyword>
<evidence type="ECO:0000256" key="11">
    <source>
        <dbReference type="SAM" id="MobiDB-lite"/>
    </source>
</evidence>
<protein>
    <recommendedName>
        <fullName evidence="4">enoyl-CoA hydratase</fullName>
        <ecNumber evidence="4">4.2.1.17</ecNumber>
    </recommendedName>
</protein>